<proteinExistence type="predicted"/>
<evidence type="ECO:0000313" key="2">
    <source>
        <dbReference type="EMBL" id="MPV36732.1"/>
    </source>
</evidence>
<dbReference type="PANTHER" id="PTHR36503">
    <property type="entry name" value="BLR2520 PROTEIN"/>
    <property type="match status" value="1"/>
</dbReference>
<sequence>MDQRLSLVTLGVRDLERSLTFYRGLGWEPDRIVEGTVFFQAGAIVVALWDRELLAEDSVAVDSGGWGGITLAHNVSTPAEVDSILDSIEDAGGQVRRRGAPTEWGGYSGVFTDPDGHAWEIAHNPFWRVTEEGATLLD</sequence>
<keyword evidence="3" id="KW-1185">Reference proteome</keyword>
<evidence type="ECO:0000313" key="3">
    <source>
        <dbReference type="Proteomes" id="UP000437709"/>
    </source>
</evidence>
<dbReference type="PROSITE" id="PS51819">
    <property type="entry name" value="VOC"/>
    <property type="match status" value="1"/>
</dbReference>
<reference evidence="2 3" key="1">
    <citation type="submission" date="2019-10" db="EMBL/GenBank/DDBJ databases">
        <title>Georgenia wutianyii sp. nov. and Georgenia yuyongxinii sp. nov. isolated from plateau pika (Ochotona curzoniae) in the Qinghai-Tibet plateau of China.</title>
        <authorList>
            <person name="Tian Z."/>
        </authorList>
    </citation>
    <scope>NUCLEOTIDE SEQUENCE [LARGE SCALE GENOMIC DNA]</scope>
    <source>
        <strain evidence="2 3">JCM 19765</strain>
    </source>
</reference>
<dbReference type="Gene3D" id="3.10.180.10">
    <property type="entry name" value="2,3-Dihydroxybiphenyl 1,2-Dioxygenase, domain 1"/>
    <property type="match status" value="1"/>
</dbReference>
<dbReference type="InterPro" id="IPR004360">
    <property type="entry name" value="Glyas_Fos-R_dOase_dom"/>
</dbReference>
<dbReference type="InterPro" id="IPR037523">
    <property type="entry name" value="VOC_core"/>
</dbReference>
<dbReference type="Proteomes" id="UP000437709">
    <property type="component" value="Unassembled WGS sequence"/>
</dbReference>
<feature type="domain" description="VOC" evidence="1">
    <location>
        <begin position="4"/>
        <end position="124"/>
    </location>
</feature>
<dbReference type="RefSeq" id="WP_152195299.1">
    <property type="nucleotide sequence ID" value="NZ_VUKD01000003.1"/>
</dbReference>
<name>A0A6N7EE83_9MICO</name>
<dbReference type="InterPro" id="IPR029068">
    <property type="entry name" value="Glyas_Bleomycin-R_OHBP_Dase"/>
</dbReference>
<dbReference type="AlphaFoldDB" id="A0A6N7EE83"/>
<protein>
    <submittedName>
        <fullName evidence="2">VOC family protein</fullName>
    </submittedName>
</protein>
<comment type="caution">
    <text evidence="2">The sequence shown here is derived from an EMBL/GenBank/DDBJ whole genome shotgun (WGS) entry which is preliminary data.</text>
</comment>
<evidence type="ECO:0000259" key="1">
    <source>
        <dbReference type="PROSITE" id="PS51819"/>
    </source>
</evidence>
<dbReference type="SUPFAM" id="SSF54593">
    <property type="entry name" value="Glyoxalase/Bleomycin resistance protein/Dihydroxybiphenyl dioxygenase"/>
    <property type="match status" value="1"/>
</dbReference>
<dbReference type="EMBL" id="WHPC01000018">
    <property type="protein sequence ID" value="MPV36732.1"/>
    <property type="molecule type" value="Genomic_DNA"/>
</dbReference>
<accession>A0A6N7EE83</accession>
<organism evidence="2 3">
    <name type="scientific">Georgenia subflava</name>
    <dbReference type="NCBI Taxonomy" id="1622177"/>
    <lineage>
        <taxon>Bacteria</taxon>
        <taxon>Bacillati</taxon>
        <taxon>Actinomycetota</taxon>
        <taxon>Actinomycetes</taxon>
        <taxon>Micrococcales</taxon>
        <taxon>Bogoriellaceae</taxon>
        <taxon>Georgenia</taxon>
    </lineage>
</organism>
<dbReference type="Pfam" id="PF00903">
    <property type="entry name" value="Glyoxalase"/>
    <property type="match status" value="1"/>
</dbReference>
<dbReference type="PANTHER" id="PTHR36503:SF1">
    <property type="entry name" value="BLR2520 PROTEIN"/>
    <property type="match status" value="1"/>
</dbReference>
<gene>
    <name evidence="2" type="ORF">GB881_06615</name>
</gene>